<evidence type="ECO:0000313" key="2">
    <source>
        <dbReference type="Proteomes" id="UP000192277"/>
    </source>
</evidence>
<gene>
    <name evidence="1" type="ORF">A4D02_13360</name>
</gene>
<dbReference type="Proteomes" id="UP000192277">
    <property type="component" value="Unassembled WGS sequence"/>
</dbReference>
<organism evidence="1 2">
    <name type="scientific">Niastella koreensis</name>
    <dbReference type="NCBI Taxonomy" id="354356"/>
    <lineage>
        <taxon>Bacteria</taxon>
        <taxon>Pseudomonadati</taxon>
        <taxon>Bacteroidota</taxon>
        <taxon>Chitinophagia</taxon>
        <taxon>Chitinophagales</taxon>
        <taxon>Chitinophagaceae</taxon>
        <taxon>Niastella</taxon>
    </lineage>
</organism>
<protein>
    <submittedName>
        <fullName evidence="1">Uncharacterized protein</fullName>
    </submittedName>
</protein>
<keyword evidence="2" id="KW-1185">Reference proteome</keyword>
<proteinExistence type="predicted"/>
<accession>A0ABX3NQE0</accession>
<dbReference type="EMBL" id="LWBO01000044">
    <property type="protein sequence ID" value="OQP42548.1"/>
    <property type="molecule type" value="Genomic_DNA"/>
</dbReference>
<evidence type="ECO:0000313" key="1">
    <source>
        <dbReference type="EMBL" id="OQP42548.1"/>
    </source>
</evidence>
<sequence>MNPVRVLKILTGFFHKVLFIPSVNFASPEGGQIKQRWVTELGVRKPCPRIRQLAQKEGNAELRL</sequence>
<reference evidence="1 2" key="1">
    <citation type="submission" date="2016-04" db="EMBL/GenBank/DDBJ databases">
        <authorList>
            <person name="Chen L."/>
            <person name="Zhuang W."/>
            <person name="Wang G."/>
        </authorList>
    </citation>
    <scope>NUCLEOTIDE SEQUENCE [LARGE SCALE GENOMIC DNA]</scope>
    <source>
        <strain evidence="2">GR20</strain>
    </source>
</reference>
<name>A0ABX3NQE0_9BACT</name>
<comment type="caution">
    <text evidence="1">The sequence shown here is derived from an EMBL/GenBank/DDBJ whole genome shotgun (WGS) entry which is preliminary data.</text>
</comment>